<feature type="domain" description="Lcl C-terminal" evidence="1">
    <location>
        <begin position="80"/>
        <end position="220"/>
    </location>
</feature>
<accession>A0ABX5CTR5</accession>
<dbReference type="InterPro" id="IPR011460">
    <property type="entry name" value="Lcl_C"/>
</dbReference>
<reference evidence="3" key="1">
    <citation type="journal article" date="2020" name="Int. J. Syst. Evol. Microbiol.">
        <title>Alteromonas alba sp. nov., a marine bacterium isolated from the seawater of the West Pacific Ocean.</title>
        <authorList>
            <person name="Sun C."/>
            <person name="Wu Y.-H."/>
            <person name="Xamxidin M."/>
            <person name="Cheng H."/>
            <person name="Xu X.-W."/>
        </authorList>
    </citation>
    <scope>NUCLEOTIDE SEQUENCE [LARGE SCALE GENOMIC DNA]</scope>
    <source>
        <strain evidence="3">9a2</strain>
    </source>
</reference>
<organism evidence="2 3">
    <name type="scientific">Alteromonas gracilis</name>
    <dbReference type="NCBI Taxonomy" id="1479524"/>
    <lineage>
        <taxon>Bacteria</taxon>
        <taxon>Pseudomonadati</taxon>
        <taxon>Pseudomonadota</taxon>
        <taxon>Gammaproteobacteria</taxon>
        <taxon>Alteromonadales</taxon>
        <taxon>Alteromonadaceae</taxon>
        <taxon>Alteromonas/Salinimonas group</taxon>
        <taxon>Alteromonas</taxon>
    </lineage>
</organism>
<protein>
    <submittedName>
        <fullName evidence="2">DUF1566 domain-containing protein</fullName>
    </submittedName>
</protein>
<sequence length="248" mass="28140">MLSLFVLSINYKGTAMHILIKKLLALAAVVLISTEFGTLYQAFKSAPSLFETADSREYRFVKLNQQGQAISNEQGPWHCVFDRELNVIWLVGRDDESPFDSYWSYSWFDREQGKGVQQRGSCYFNKNGCDTSLIQQQAIERNVCNVTHWRLPHADELIALLQTPTKPNGPFIQSAFFPHIQKGDYWSQTQSHDIDTQALTHLKEGAVAVSFKHGTSRVLPFRNAAHTMLVADIKEKAPTVSGKYIEIK</sequence>
<keyword evidence="3" id="KW-1185">Reference proteome</keyword>
<comment type="caution">
    <text evidence="2">The sequence shown here is derived from an EMBL/GenBank/DDBJ whole genome shotgun (WGS) entry which is preliminary data.</text>
</comment>
<name>A0ABX5CTR5_9ALTE</name>
<dbReference type="EMBL" id="PVNO01000022">
    <property type="protein sequence ID" value="PRO69851.1"/>
    <property type="molecule type" value="Genomic_DNA"/>
</dbReference>
<proteinExistence type="predicted"/>
<evidence type="ECO:0000313" key="3">
    <source>
        <dbReference type="Proteomes" id="UP000239539"/>
    </source>
</evidence>
<dbReference type="Proteomes" id="UP000239539">
    <property type="component" value="Unassembled WGS sequence"/>
</dbReference>
<evidence type="ECO:0000313" key="2">
    <source>
        <dbReference type="EMBL" id="PRO69851.1"/>
    </source>
</evidence>
<dbReference type="Pfam" id="PF07603">
    <property type="entry name" value="Lcl_C"/>
    <property type="match status" value="1"/>
</dbReference>
<gene>
    <name evidence="2" type="ORF">C6Y39_06210</name>
</gene>
<evidence type="ECO:0000259" key="1">
    <source>
        <dbReference type="Pfam" id="PF07603"/>
    </source>
</evidence>